<dbReference type="Proteomes" id="UP000434957">
    <property type="component" value="Unassembled WGS sequence"/>
</dbReference>
<dbReference type="Proteomes" id="UP000429607">
    <property type="component" value="Unassembled WGS sequence"/>
</dbReference>
<evidence type="ECO:0008006" key="6">
    <source>
        <dbReference type="Google" id="ProtNLM"/>
    </source>
</evidence>
<feature type="region of interest" description="Disordered" evidence="1">
    <location>
        <begin position="1"/>
        <end position="68"/>
    </location>
</feature>
<evidence type="ECO:0000313" key="2">
    <source>
        <dbReference type="EMBL" id="KAE8967645.1"/>
    </source>
</evidence>
<reference evidence="2 4" key="1">
    <citation type="submission" date="2018-09" db="EMBL/GenBank/DDBJ databases">
        <title>Genomic investigation of the strawberry pathogen Phytophthora fragariae indicates pathogenicity is determined by transcriptional variation in three key races.</title>
        <authorList>
            <person name="Adams T.M."/>
            <person name="Armitage A.D."/>
            <person name="Sobczyk M.K."/>
            <person name="Bates H.J."/>
            <person name="Dunwell J.M."/>
            <person name="Nellist C.F."/>
            <person name="Harrison R.J."/>
        </authorList>
    </citation>
    <scope>NUCLEOTIDE SEQUENCE [LARGE SCALE GENOMIC DNA]</scope>
    <source>
        <strain evidence="2 4">SCRP249</strain>
        <strain evidence="3 5">SCRP333</strain>
    </source>
</reference>
<evidence type="ECO:0000313" key="3">
    <source>
        <dbReference type="EMBL" id="KAE9277693.1"/>
    </source>
</evidence>
<dbReference type="EMBL" id="QXFT01004484">
    <property type="protein sequence ID" value="KAE9277693.1"/>
    <property type="molecule type" value="Genomic_DNA"/>
</dbReference>
<evidence type="ECO:0000313" key="5">
    <source>
        <dbReference type="Proteomes" id="UP000434957"/>
    </source>
</evidence>
<keyword evidence="5" id="KW-1185">Reference proteome</keyword>
<protein>
    <recommendedName>
        <fullName evidence="6">No apical meristem-associated C-terminal domain-containing protein</fullName>
    </recommendedName>
</protein>
<organism evidence="2 4">
    <name type="scientific">Phytophthora rubi</name>
    <dbReference type="NCBI Taxonomy" id="129364"/>
    <lineage>
        <taxon>Eukaryota</taxon>
        <taxon>Sar</taxon>
        <taxon>Stramenopiles</taxon>
        <taxon>Oomycota</taxon>
        <taxon>Peronosporomycetes</taxon>
        <taxon>Peronosporales</taxon>
        <taxon>Peronosporaceae</taxon>
        <taxon>Phytophthora</taxon>
    </lineage>
</organism>
<evidence type="ECO:0000313" key="4">
    <source>
        <dbReference type="Proteomes" id="UP000429607"/>
    </source>
</evidence>
<accession>A0A6A3HFJ6</accession>
<evidence type="ECO:0000256" key="1">
    <source>
        <dbReference type="SAM" id="MobiDB-lite"/>
    </source>
</evidence>
<gene>
    <name evidence="2" type="ORF">PR001_g28043</name>
    <name evidence="3" type="ORF">PR003_g28719</name>
</gene>
<sequence>MHVKKGSTRRSKPRSSSSDSDAVPTEDLDDNATPVSVTTGVKRKSNAERPVQIKKNSRTSLNEASSPLIEDNSVEDEAELQLLAIEARRLDFEVSKWKQQQKLRRETLQLKAEEISLKEATTRQTQQTQVMELKAKVLKALDKVGTTPAQARKYLALLEG</sequence>
<comment type="caution">
    <text evidence="2">The sequence shown here is derived from an EMBL/GenBank/DDBJ whole genome shotgun (WGS) entry which is preliminary data.</text>
</comment>
<proteinExistence type="predicted"/>
<name>A0A6A3HFJ6_9STRA</name>
<dbReference type="EMBL" id="QXFV01004821">
    <property type="protein sequence ID" value="KAE8967645.1"/>
    <property type="molecule type" value="Genomic_DNA"/>
</dbReference>
<feature type="compositionally biased region" description="Basic residues" evidence="1">
    <location>
        <begin position="1"/>
        <end position="13"/>
    </location>
</feature>
<dbReference type="AlphaFoldDB" id="A0A6A3HFJ6"/>